<dbReference type="InterPro" id="IPR021139">
    <property type="entry name" value="NYN"/>
</dbReference>
<evidence type="ECO:0000256" key="1">
    <source>
        <dbReference type="SAM" id="MobiDB-lite"/>
    </source>
</evidence>
<protein>
    <submittedName>
        <fullName evidence="3">NYN domain-containing protein</fullName>
    </submittedName>
</protein>
<reference evidence="3 4" key="1">
    <citation type="submission" date="2022-07" db="EMBL/GenBank/DDBJ databases">
        <title>Novel species in genus cellulomonas.</title>
        <authorList>
            <person name="Ye L."/>
        </authorList>
    </citation>
    <scope>NUCLEOTIDE SEQUENCE [LARGE SCALE GENOMIC DNA]</scope>
    <source>
        <strain evidence="4">zg-B89</strain>
    </source>
</reference>
<evidence type="ECO:0000259" key="2">
    <source>
        <dbReference type="Pfam" id="PF01936"/>
    </source>
</evidence>
<dbReference type="Proteomes" id="UP001316384">
    <property type="component" value="Chromosome"/>
</dbReference>
<accession>A0ABY5KP69</accession>
<dbReference type="Pfam" id="PF01936">
    <property type="entry name" value="NYN"/>
    <property type="match status" value="1"/>
</dbReference>
<feature type="region of interest" description="Disordered" evidence="1">
    <location>
        <begin position="74"/>
        <end position="99"/>
    </location>
</feature>
<keyword evidence="4" id="KW-1185">Reference proteome</keyword>
<organism evidence="3 4">
    <name type="scientific">Cellulomonas xiejunii</name>
    <dbReference type="NCBI Taxonomy" id="2968083"/>
    <lineage>
        <taxon>Bacteria</taxon>
        <taxon>Bacillati</taxon>
        <taxon>Actinomycetota</taxon>
        <taxon>Actinomycetes</taxon>
        <taxon>Micrococcales</taxon>
        <taxon>Cellulomonadaceae</taxon>
        <taxon>Cellulomonas</taxon>
    </lineage>
</organism>
<gene>
    <name evidence="3" type="ORF">NP048_17285</name>
</gene>
<proteinExistence type="predicted"/>
<dbReference type="Gene3D" id="3.40.50.1010">
    <property type="entry name" value="5'-nuclease"/>
    <property type="match status" value="1"/>
</dbReference>
<name>A0ABY5KP69_9CELL</name>
<sequence length="282" mass="30567">MARTARIDSELTSAYRADGRRRAHRLPVCPATGLARYRDRHQARDGAKGATAGSSRLTISPFACPDCRGFHLDTQPDRTARPVHGRGQSAPSPRTEPAGTRRYVLVDIENVTHGAKDAPTEVAALWQRLEHAARISEGDHVVVGAARKVARRYRHAVHGDGIRWVVGADAPDGADHALLAAIDLHRVAKRYDELVIVSGDHCFEPLARRAKAHGLTVRVVTAENADPRCGRTLSRRLASAADTCTRVHRRTRAHERAITAMRTVARCSARPAVAGAPASVTA</sequence>
<evidence type="ECO:0000313" key="3">
    <source>
        <dbReference type="EMBL" id="UUI71523.1"/>
    </source>
</evidence>
<feature type="domain" description="NYN" evidence="2">
    <location>
        <begin position="103"/>
        <end position="242"/>
    </location>
</feature>
<dbReference type="EMBL" id="CP101987">
    <property type="protein sequence ID" value="UUI71523.1"/>
    <property type="molecule type" value="Genomic_DNA"/>
</dbReference>
<evidence type="ECO:0000313" key="4">
    <source>
        <dbReference type="Proteomes" id="UP001316384"/>
    </source>
</evidence>
<dbReference type="RefSeq" id="WP_227575193.1">
    <property type="nucleotide sequence ID" value="NZ_CP101987.1"/>
</dbReference>